<dbReference type="Pfam" id="PF12900">
    <property type="entry name" value="Pyridox_ox_2"/>
    <property type="match status" value="1"/>
</dbReference>
<reference evidence="2" key="1">
    <citation type="journal article" date="2014" name="Int. J. Syst. Evol. Microbiol.">
        <title>Complete genome sequence of Corynebacterium casei LMG S-19264T (=DSM 44701T), isolated from a smear-ripened cheese.</title>
        <authorList>
            <consortium name="US DOE Joint Genome Institute (JGI-PGF)"/>
            <person name="Walter F."/>
            <person name="Albersmeier A."/>
            <person name="Kalinowski J."/>
            <person name="Ruckert C."/>
        </authorList>
    </citation>
    <scope>NUCLEOTIDE SEQUENCE</scope>
    <source>
        <strain evidence="2">JCM 3131</strain>
    </source>
</reference>
<dbReference type="AlphaFoldDB" id="A0A918EXN6"/>
<evidence type="ECO:0000313" key="2">
    <source>
        <dbReference type="EMBL" id="GGQ79274.1"/>
    </source>
</evidence>
<evidence type="ECO:0000256" key="1">
    <source>
        <dbReference type="SAM" id="MobiDB-lite"/>
    </source>
</evidence>
<sequence length="262" mass="27951">MRNTPRAQAEARTRTRTLRAGTRTRPEERAPLEPSQEAAPPTPSPAYASTGRTTPTRAAHRASYDKELVHSILDEGYVCHLGFVRDGAPVVLPTLYGRVGERLYVHGSTGSRPLRMAGGADPGLAVCLTVTHVDGLVLARSAFHHSINYRSVVVHGTAHQVTGPEEKRLALDALVDHVVPGRSHDTRAASAKESAATAVLRLDLDEVSAKVRTGGVNDEPEDLSLPHWAGVVPLRKEYGAPVPDAALAPGTELPGYLAALSR</sequence>
<dbReference type="InterPro" id="IPR024747">
    <property type="entry name" value="Pyridox_Oxase-rel"/>
</dbReference>
<feature type="compositionally biased region" description="Low complexity" evidence="1">
    <location>
        <begin position="1"/>
        <end position="10"/>
    </location>
</feature>
<dbReference type="EMBL" id="BMQK01000016">
    <property type="protein sequence ID" value="GGQ79274.1"/>
    <property type="molecule type" value="Genomic_DNA"/>
</dbReference>
<dbReference type="SUPFAM" id="SSF50475">
    <property type="entry name" value="FMN-binding split barrel"/>
    <property type="match status" value="1"/>
</dbReference>
<dbReference type="InterPro" id="IPR012349">
    <property type="entry name" value="Split_barrel_FMN-bd"/>
</dbReference>
<evidence type="ECO:0008006" key="4">
    <source>
        <dbReference type="Google" id="ProtNLM"/>
    </source>
</evidence>
<organism evidence="2 3">
    <name type="scientific">Streptomyces ruber</name>
    <dbReference type="NCBI Taxonomy" id="83378"/>
    <lineage>
        <taxon>Bacteria</taxon>
        <taxon>Bacillati</taxon>
        <taxon>Actinomycetota</taxon>
        <taxon>Actinomycetes</taxon>
        <taxon>Kitasatosporales</taxon>
        <taxon>Streptomycetaceae</taxon>
        <taxon>Streptomyces</taxon>
    </lineage>
</organism>
<gene>
    <name evidence="2" type="ORF">GCM10010145_56260</name>
</gene>
<name>A0A918EXN6_9ACTN</name>
<dbReference type="PANTHER" id="PTHR34071">
    <property type="entry name" value="5-NITROIMIDAZOLE ANTIBIOTICS RESISTANCE PROTEIN, NIMA-FAMILY-RELATED PROTEIN-RELATED"/>
    <property type="match status" value="1"/>
</dbReference>
<dbReference type="Gene3D" id="2.30.110.10">
    <property type="entry name" value="Electron Transport, Fmn-binding Protein, Chain A"/>
    <property type="match status" value="1"/>
</dbReference>
<protein>
    <recommendedName>
        <fullName evidence="4">Flavin-nucleotide-binding protein</fullName>
    </recommendedName>
</protein>
<dbReference type="Proteomes" id="UP000620156">
    <property type="component" value="Unassembled WGS sequence"/>
</dbReference>
<feature type="region of interest" description="Disordered" evidence="1">
    <location>
        <begin position="1"/>
        <end position="60"/>
    </location>
</feature>
<reference evidence="2" key="2">
    <citation type="submission" date="2020-09" db="EMBL/GenBank/DDBJ databases">
        <authorList>
            <person name="Sun Q."/>
            <person name="Ohkuma M."/>
        </authorList>
    </citation>
    <scope>NUCLEOTIDE SEQUENCE</scope>
    <source>
        <strain evidence="2">JCM 3131</strain>
    </source>
</reference>
<proteinExistence type="predicted"/>
<keyword evidence="3" id="KW-1185">Reference proteome</keyword>
<comment type="caution">
    <text evidence="2">The sequence shown here is derived from an EMBL/GenBank/DDBJ whole genome shotgun (WGS) entry which is preliminary data.</text>
</comment>
<evidence type="ECO:0000313" key="3">
    <source>
        <dbReference type="Proteomes" id="UP000620156"/>
    </source>
</evidence>
<accession>A0A918EXN6</accession>
<dbReference type="PANTHER" id="PTHR34071:SF2">
    <property type="entry name" value="FLAVIN-NUCLEOTIDE-BINDING PROTEIN"/>
    <property type="match status" value="1"/>
</dbReference>